<reference evidence="1 3" key="1">
    <citation type="submission" date="2014-07" db="EMBL/GenBank/DDBJ databases">
        <title>Whole Genome Sequence of the Amycolatopsis methanolica 239.</title>
        <authorList>
            <person name="Tang B."/>
        </authorList>
    </citation>
    <scope>NUCLEOTIDE SEQUENCE [LARGE SCALE GENOMIC DNA]</scope>
    <source>
        <strain evidence="1 3">239</strain>
    </source>
</reference>
<accession>A0A076MYQ9</accession>
<dbReference type="AlphaFoldDB" id="A0A076MYQ9"/>
<proteinExistence type="predicted"/>
<evidence type="ECO:0000313" key="2">
    <source>
        <dbReference type="EMBL" id="AIJ26398.1"/>
    </source>
</evidence>
<dbReference type="HOGENOM" id="CLU_1755029_0_0_11"/>
<dbReference type="PATRIC" id="fig|1068978.7.peg.6712"/>
<dbReference type="EMBL" id="CP009110">
    <property type="protein sequence ID" value="AIJ26339.1"/>
    <property type="molecule type" value="Genomic_DNA"/>
</dbReference>
<dbReference type="STRING" id="1068978.AMETH_6247"/>
<evidence type="ECO:0000313" key="3">
    <source>
        <dbReference type="Proteomes" id="UP000062973"/>
    </source>
</evidence>
<dbReference type="KEGG" id="amq:AMETH_6247"/>
<keyword evidence="3" id="KW-1185">Reference proteome</keyword>
<dbReference type="KEGG" id="amq:AMETH_6306"/>
<sequence length="148" mass="16236">MTSLYGPVTDADRRAMQRRHLAALNELVKLGMTRKLPPLDWHVPHSFSPLVGIVGAVAPEHHPRNVFGAWLDALSRHPRAKAKPLGFLGTGATLSDRTTASGETELLAAFDVRAAKDAPRVEVVLRASWYEAELDPDTRALSKPARRT</sequence>
<dbReference type="RefSeq" id="WP_017985173.1">
    <property type="nucleotide sequence ID" value="NZ_AQUL01000001.1"/>
</dbReference>
<gene>
    <name evidence="1" type="ORF">AMETH_6247</name>
    <name evidence="2" type="ORF">AMETH_6306</name>
</gene>
<dbReference type="OrthoDB" id="3625875at2"/>
<evidence type="ECO:0000313" key="1">
    <source>
        <dbReference type="EMBL" id="AIJ26339.1"/>
    </source>
</evidence>
<organism evidence="1 3">
    <name type="scientific">Amycolatopsis methanolica 239</name>
    <dbReference type="NCBI Taxonomy" id="1068978"/>
    <lineage>
        <taxon>Bacteria</taxon>
        <taxon>Bacillati</taxon>
        <taxon>Actinomycetota</taxon>
        <taxon>Actinomycetes</taxon>
        <taxon>Pseudonocardiales</taxon>
        <taxon>Pseudonocardiaceae</taxon>
        <taxon>Amycolatopsis</taxon>
        <taxon>Amycolatopsis methanolica group</taxon>
    </lineage>
</organism>
<dbReference type="EMBL" id="CP009110">
    <property type="protein sequence ID" value="AIJ26398.1"/>
    <property type="molecule type" value="Genomic_DNA"/>
</dbReference>
<dbReference type="Proteomes" id="UP000062973">
    <property type="component" value="Chromosome"/>
</dbReference>
<name>A0A076MYQ9_AMYME</name>
<protein>
    <submittedName>
        <fullName evidence="1">Uncharacterized protein</fullName>
    </submittedName>
</protein>